<evidence type="ECO:0000313" key="2">
    <source>
        <dbReference type="Proteomes" id="UP000004773"/>
    </source>
</evidence>
<organism evidence="1 2">
    <name type="scientific">Gemella haemolysans M341</name>
    <dbReference type="NCBI Taxonomy" id="562981"/>
    <lineage>
        <taxon>Bacteria</taxon>
        <taxon>Bacillati</taxon>
        <taxon>Bacillota</taxon>
        <taxon>Bacilli</taxon>
        <taxon>Bacillales</taxon>
        <taxon>Gemellaceae</taxon>
        <taxon>Gemella</taxon>
    </lineage>
</organism>
<gene>
    <name evidence="1" type="ORF">HMPREF0428_00588</name>
</gene>
<sequence>MHFSSKHADDVVRGVGGSGKVERFYDDIKNITTKNILTVKSGYFEKFFNSLTVEELDFIWEKKELRKKIERQLRYPGGMHEWHLVSRTPQFKYWDITFEKIASYVLQFQM</sequence>
<comment type="caution">
    <text evidence="1">The sequence shown here is derived from an EMBL/GenBank/DDBJ whole genome shotgun (WGS) entry which is preliminary data.</text>
</comment>
<dbReference type="EMBL" id="ACRO01000006">
    <property type="protein sequence ID" value="EGF85746.1"/>
    <property type="molecule type" value="Genomic_DNA"/>
</dbReference>
<protein>
    <submittedName>
        <fullName evidence="1">Uncharacterized protein</fullName>
    </submittedName>
</protein>
<dbReference type="AlphaFoldDB" id="A0AA87DRJ6"/>
<evidence type="ECO:0000313" key="1">
    <source>
        <dbReference type="EMBL" id="EGF85746.1"/>
    </source>
</evidence>
<proteinExistence type="predicted"/>
<name>A0AA87DRJ6_9BACL</name>
<dbReference type="Proteomes" id="UP000004773">
    <property type="component" value="Unassembled WGS sequence"/>
</dbReference>
<dbReference type="RefSeq" id="WP_003146583.1">
    <property type="nucleotide sequence ID" value="NZ_GL883582.1"/>
</dbReference>
<accession>A0AA87DRJ6</accession>
<reference evidence="1 2" key="1">
    <citation type="submission" date="2011-03" db="EMBL/GenBank/DDBJ databases">
        <title>The Genome Sequence of Gemella haemolysans M341.</title>
        <authorList>
            <consortium name="The Broad Institute Genome Sequencing Platform"/>
            <consortium name="The Broad Institute Genome Sequencing Center for Infectious Disease"/>
            <person name="Earl A."/>
            <person name="Ward D."/>
            <person name="Feldgarden M."/>
            <person name="Gevers D."/>
            <person name="Sibley C.D."/>
            <person name="Field T.R."/>
            <person name="Grinwis M."/>
            <person name="Eshaghurshan C.S."/>
            <person name="Surette M.G."/>
            <person name="Young S.K."/>
            <person name="Zeng Q."/>
            <person name="Gargeya S."/>
            <person name="Fitzgerald M."/>
            <person name="Haas B."/>
            <person name="Abouelleil A."/>
            <person name="Alvarado L."/>
            <person name="Arachchi H.M."/>
            <person name="Berlin A."/>
            <person name="Brown A."/>
            <person name="Chapman S.B."/>
            <person name="Chen Z."/>
            <person name="Dunbar C."/>
            <person name="Freedman E."/>
            <person name="Gearin G."/>
            <person name="Gellesch M."/>
            <person name="Goldberg J."/>
            <person name="Griggs A."/>
            <person name="Gujja S."/>
            <person name="Heilman E.R."/>
            <person name="Heiman D."/>
            <person name="Howarth C."/>
            <person name="Larson L."/>
            <person name="Lui A."/>
            <person name="MacDonald P.J.P."/>
            <person name="Mehta T."/>
            <person name="Montmayeur A."/>
            <person name="Murphy C."/>
            <person name="Neiman D."/>
            <person name="Pearson M."/>
            <person name="Priest M."/>
            <person name="Roberts A."/>
            <person name="Saif S."/>
            <person name="Shea T."/>
            <person name="Shenoy N."/>
            <person name="Sisk P."/>
            <person name="Stolte C."/>
            <person name="Sykes S."/>
            <person name="White J."/>
            <person name="Yandava C."/>
            <person name="Wortman J."/>
            <person name="Nusbaum C."/>
            <person name="Birren B."/>
        </authorList>
    </citation>
    <scope>NUCLEOTIDE SEQUENCE [LARGE SCALE GENOMIC DNA]</scope>
    <source>
        <strain evidence="1 2">M341</strain>
    </source>
</reference>